<dbReference type="PANTHER" id="PTHR43772:SF2">
    <property type="entry name" value="PUTATIVE (AFU_ORTHOLOGUE AFUA_2G04480)-RELATED"/>
    <property type="match status" value="1"/>
</dbReference>
<dbReference type="Proteomes" id="UP001302249">
    <property type="component" value="Chromosome"/>
</dbReference>
<gene>
    <name evidence="8" type="ORF">RPR59_13385</name>
</gene>
<sequence length="318" mass="35223">MSNIEAGGVTAKRTKRMLLAAVMAAGIAGAAQARDSVFDGADPSAMVVDDTVYLYPTHDGETLSAWASDDLEHWRREGPLLDIADIDWIDDDGARFHALWAPDMVAANGKYFFYYAVGPQNPTPSRIGVAICDTPTGPCRDSGKPLVGGGDGFEAIDPMVYVDPASGRRLLYAGGSAGSTLRLWELADDMVTVARRVPVNQPPHFTEGAFMHRRDGRYYLSYSHGRYNDASYQVHYATADSPTGPWRYQGVLLKSDDRYKGPGHHAFFKSPIDGRWWIAYHRWEDKDDDGPYRGSRRVVVQPIEYDAAGRITPVDMER</sequence>
<evidence type="ECO:0000256" key="2">
    <source>
        <dbReference type="ARBA" id="ARBA00022651"/>
    </source>
</evidence>
<name>A0ABZ0B7M4_9SPHN</name>
<dbReference type="Gene3D" id="2.115.10.20">
    <property type="entry name" value="Glycosyl hydrolase domain, family 43"/>
    <property type="match status" value="1"/>
</dbReference>
<reference evidence="8 9" key="1">
    <citation type="submission" date="2023-09" db="EMBL/GenBank/DDBJ databases">
        <authorList>
            <person name="Rey-Velasco X."/>
        </authorList>
    </citation>
    <scope>NUCLEOTIDE SEQUENCE [LARGE SCALE GENOMIC DNA]</scope>
    <source>
        <strain evidence="8 9">W311</strain>
    </source>
</reference>
<evidence type="ECO:0000256" key="3">
    <source>
        <dbReference type="ARBA" id="ARBA00022801"/>
    </source>
</evidence>
<keyword evidence="2" id="KW-0858">Xylan degradation</keyword>
<comment type="similarity">
    <text evidence="1 6">Belongs to the glycosyl hydrolase 43 family.</text>
</comment>
<evidence type="ECO:0000313" key="8">
    <source>
        <dbReference type="EMBL" id="WNO53421.1"/>
    </source>
</evidence>
<dbReference type="Pfam" id="PF04616">
    <property type="entry name" value="Glyco_hydro_43"/>
    <property type="match status" value="1"/>
</dbReference>
<dbReference type="RefSeq" id="WP_313914865.1">
    <property type="nucleotide sequence ID" value="NZ_CP135076.1"/>
</dbReference>
<keyword evidence="2" id="KW-0624">Polysaccharide degradation</keyword>
<keyword evidence="7" id="KW-0732">Signal</keyword>
<evidence type="ECO:0000256" key="5">
    <source>
        <dbReference type="ARBA" id="ARBA00023295"/>
    </source>
</evidence>
<dbReference type="InterPro" id="IPR023296">
    <property type="entry name" value="Glyco_hydro_beta-prop_sf"/>
</dbReference>
<protein>
    <submittedName>
        <fullName evidence="8">Family 43 glycosylhydrolase</fullName>
    </submittedName>
</protein>
<dbReference type="PANTHER" id="PTHR43772">
    <property type="entry name" value="ENDO-1,4-BETA-XYLANASE"/>
    <property type="match status" value="1"/>
</dbReference>
<keyword evidence="4" id="KW-0119">Carbohydrate metabolism</keyword>
<dbReference type="InterPro" id="IPR052176">
    <property type="entry name" value="Glycosyl_Hydrlase_43_Enz"/>
</dbReference>
<evidence type="ECO:0000256" key="7">
    <source>
        <dbReference type="SAM" id="SignalP"/>
    </source>
</evidence>
<accession>A0ABZ0B7M4</accession>
<evidence type="ECO:0000256" key="4">
    <source>
        <dbReference type="ARBA" id="ARBA00023277"/>
    </source>
</evidence>
<dbReference type="InterPro" id="IPR006710">
    <property type="entry name" value="Glyco_hydro_43"/>
</dbReference>
<evidence type="ECO:0000256" key="1">
    <source>
        <dbReference type="ARBA" id="ARBA00009865"/>
    </source>
</evidence>
<organism evidence="8 9">
    <name type="scientific">Stakelama saccharophila</name>
    <dbReference type="NCBI Taxonomy" id="3075605"/>
    <lineage>
        <taxon>Bacteria</taxon>
        <taxon>Pseudomonadati</taxon>
        <taxon>Pseudomonadota</taxon>
        <taxon>Alphaproteobacteria</taxon>
        <taxon>Sphingomonadales</taxon>
        <taxon>Sphingomonadaceae</taxon>
        <taxon>Stakelama</taxon>
    </lineage>
</organism>
<keyword evidence="9" id="KW-1185">Reference proteome</keyword>
<dbReference type="EMBL" id="CP135076">
    <property type="protein sequence ID" value="WNO53421.1"/>
    <property type="molecule type" value="Genomic_DNA"/>
</dbReference>
<dbReference type="SUPFAM" id="SSF75005">
    <property type="entry name" value="Arabinanase/levansucrase/invertase"/>
    <property type="match status" value="1"/>
</dbReference>
<keyword evidence="3 6" id="KW-0378">Hydrolase</keyword>
<keyword evidence="5 6" id="KW-0326">Glycosidase</keyword>
<evidence type="ECO:0000256" key="6">
    <source>
        <dbReference type="RuleBase" id="RU361187"/>
    </source>
</evidence>
<feature type="chain" id="PRO_5045819953" evidence="7">
    <location>
        <begin position="34"/>
        <end position="318"/>
    </location>
</feature>
<evidence type="ECO:0000313" key="9">
    <source>
        <dbReference type="Proteomes" id="UP001302249"/>
    </source>
</evidence>
<feature type="signal peptide" evidence="7">
    <location>
        <begin position="1"/>
        <end position="33"/>
    </location>
</feature>
<proteinExistence type="inferred from homology"/>